<organism evidence="1 2">
    <name type="scientific">Corynebacterium appendicis CIP 107643</name>
    <dbReference type="NCBI Taxonomy" id="1161099"/>
    <lineage>
        <taxon>Bacteria</taxon>
        <taxon>Bacillati</taxon>
        <taxon>Actinomycetota</taxon>
        <taxon>Actinomycetes</taxon>
        <taxon>Mycobacteriales</taxon>
        <taxon>Corynebacteriaceae</taxon>
        <taxon>Corynebacterium</taxon>
    </lineage>
</organism>
<name>A0A1N7K0V9_9CORY</name>
<dbReference type="STRING" id="1161099.SAMN05444817_1136"/>
<proteinExistence type="predicted"/>
<evidence type="ECO:0000313" key="2">
    <source>
        <dbReference type="Proteomes" id="UP000186292"/>
    </source>
</evidence>
<gene>
    <name evidence="1" type="ORF">SAMN05444817_1136</name>
</gene>
<protein>
    <submittedName>
        <fullName evidence="1">TIGR03089 family protein</fullName>
    </submittedName>
</protein>
<evidence type="ECO:0000313" key="1">
    <source>
        <dbReference type="EMBL" id="SIS55220.1"/>
    </source>
</evidence>
<keyword evidence="2" id="KW-1185">Reference proteome</keyword>
<dbReference type="Proteomes" id="UP000186292">
    <property type="component" value="Unassembled WGS sequence"/>
</dbReference>
<dbReference type="InterPro" id="IPR017523">
    <property type="entry name" value="Rv3268"/>
</dbReference>
<dbReference type="OrthoDB" id="3396763at2"/>
<reference evidence="2" key="1">
    <citation type="submission" date="2017-01" db="EMBL/GenBank/DDBJ databases">
        <authorList>
            <person name="Varghese N."/>
            <person name="Submissions S."/>
        </authorList>
    </citation>
    <scope>NUCLEOTIDE SEQUENCE [LARGE SCALE GENOMIC DNA]</scope>
    <source>
        <strain evidence="2">DSM 44531</strain>
    </source>
</reference>
<sequence length="234" mass="24817">MSLLAPIVSTDPASPRLTVYDEAAGTRMEFSGVTLENWANKIANMLVEEFEFDDPDDTPAILVDLPVSWQAAVLPIGIYNAGLTFTVGQNSSNSADDQSAAPATAPDLVFTTVDRVENWPQGTDVVAVSDDPFGRGVTETGGTLPPGVVDFGPTVRFYGDQYFGNSPELSDWKGAAASTVERVLIPAWTQREEFDADVMATLAAGGSVVVIAGMASADRIEQIAEAEKVTARRA</sequence>
<dbReference type="RefSeq" id="WP_076599787.1">
    <property type="nucleotide sequence ID" value="NZ_CP046976.1"/>
</dbReference>
<dbReference type="EMBL" id="FTOF01000013">
    <property type="protein sequence ID" value="SIS55220.1"/>
    <property type="molecule type" value="Genomic_DNA"/>
</dbReference>
<dbReference type="AlphaFoldDB" id="A0A1N7K0V9"/>
<accession>A0A1N7K0V9</accession>
<dbReference type="NCBIfam" id="TIGR03089">
    <property type="entry name" value="TIGR03089 family protein"/>
    <property type="match status" value="1"/>
</dbReference>